<dbReference type="EMBL" id="FQZK01000011">
    <property type="protein sequence ID" value="SHJ89980.1"/>
    <property type="molecule type" value="Genomic_DNA"/>
</dbReference>
<dbReference type="Gene3D" id="1.10.287.1060">
    <property type="entry name" value="ESAT-6-like"/>
    <property type="match status" value="1"/>
</dbReference>
<sequence>MPVYNVDSDKTEETSGSLIKEFEAFTERLEAIKQKVDGLISDGYSTPAAEKHFRPFFEEFNTGFEGVNKGLEGVANYIKQVGTTFGDTDEKLGEGLKG</sequence>
<dbReference type="InterPro" id="IPR036689">
    <property type="entry name" value="ESAT-6-like_sf"/>
</dbReference>
<protein>
    <submittedName>
        <fullName evidence="1">Proteins of 100 residues with WXG</fullName>
    </submittedName>
</protein>
<keyword evidence="2" id="KW-1185">Reference proteome</keyword>
<evidence type="ECO:0000313" key="2">
    <source>
        <dbReference type="Proteomes" id="UP000184452"/>
    </source>
</evidence>
<dbReference type="AlphaFoldDB" id="A0A1M6N2P5"/>
<evidence type="ECO:0000313" key="1">
    <source>
        <dbReference type="EMBL" id="SHJ89980.1"/>
    </source>
</evidence>
<gene>
    <name evidence="1" type="ORF">SAMN05421803_11133</name>
</gene>
<dbReference type="Proteomes" id="UP000184452">
    <property type="component" value="Unassembled WGS sequence"/>
</dbReference>
<dbReference type="OrthoDB" id="3382718at2"/>
<dbReference type="Pfam" id="PF06013">
    <property type="entry name" value="WXG100"/>
    <property type="match status" value="1"/>
</dbReference>
<dbReference type="RefSeq" id="WP_073380546.1">
    <property type="nucleotide sequence ID" value="NZ_FQZK01000011.1"/>
</dbReference>
<name>A0A1M6N2P5_9ACTN</name>
<dbReference type="STRING" id="758803.SAMN05421803_11133"/>
<proteinExistence type="predicted"/>
<dbReference type="InterPro" id="IPR010310">
    <property type="entry name" value="T7SS_ESAT-6-like"/>
</dbReference>
<dbReference type="SUPFAM" id="SSF140453">
    <property type="entry name" value="EsxAB dimer-like"/>
    <property type="match status" value="1"/>
</dbReference>
<reference evidence="1 2" key="1">
    <citation type="submission" date="2016-11" db="EMBL/GenBank/DDBJ databases">
        <authorList>
            <person name="Jaros S."/>
            <person name="Januszkiewicz K."/>
            <person name="Wedrychowicz H."/>
        </authorList>
    </citation>
    <scope>NUCLEOTIDE SEQUENCE [LARGE SCALE GENOMIC DNA]</scope>
    <source>
        <strain evidence="1 2">CGMCC 4.5723</strain>
    </source>
</reference>
<accession>A0A1M6N2P5</accession>
<organism evidence="1 2">
    <name type="scientific">Nocardiopsis flavescens</name>
    <dbReference type="NCBI Taxonomy" id="758803"/>
    <lineage>
        <taxon>Bacteria</taxon>
        <taxon>Bacillati</taxon>
        <taxon>Actinomycetota</taxon>
        <taxon>Actinomycetes</taxon>
        <taxon>Streptosporangiales</taxon>
        <taxon>Nocardiopsidaceae</taxon>
        <taxon>Nocardiopsis</taxon>
    </lineage>
</organism>